<evidence type="ECO:0000313" key="2">
    <source>
        <dbReference type="Proteomes" id="UP000887578"/>
    </source>
</evidence>
<dbReference type="Proteomes" id="UP000887578">
    <property type="component" value="Unplaced"/>
</dbReference>
<sequence length="126" mass="13963">MTFITVFISIAVFLVVVTEQRGVEYKECDANGVYPFESVGPVPVEQFPDDPVEIVLNHIPAAPVSPKYINKICTPSCVAKECTRECKCAYTHTEIHATCSEPASLAIAKSCLAWYRRCPIFKAVSY</sequence>
<organism evidence="2 3">
    <name type="scientific">Panagrolaimus davidi</name>
    <dbReference type="NCBI Taxonomy" id="227884"/>
    <lineage>
        <taxon>Eukaryota</taxon>
        <taxon>Metazoa</taxon>
        <taxon>Ecdysozoa</taxon>
        <taxon>Nematoda</taxon>
        <taxon>Chromadorea</taxon>
        <taxon>Rhabditida</taxon>
        <taxon>Tylenchina</taxon>
        <taxon>Panagrolaimomorpha</taxon>
        <taxon>Panagrolaimoidea</taxon>
        <taxon>Panagrolaimidae</taxon>
        <taxon>Panagrolaimus</taxon>
    </lineage>
</organism>
<accession>A0A914R699</accession>
<feature type="chain" id="PRO_5037759933" evidence="1">
    <location>
        <begin position="23"/>
        <end position="126"/>
    </location>
</feature>
<name>A0A914R699_9BILA</name>
<keyword evidence="2" id="KW-1185">Reference proteome</keyword>
<protein>
    <submittedName>
        <fullName evidence="3">Uncharacterized protein</fullName>
    </submittedName>
</protein>
<feature type="signal peptide" evidence="1">
    <location>
        <begin position="1"/>
        <end position="22"/>
    </location>
</feature>
<dbReference type="AlphaFoldDB" id="A0A914R699"/>
<evidence type="ECO:0000256" key="1">
    <source>
        <dbReference type="SAM" id="SignalP"/>
    </source>
</evidence>
<reference evidence="3" key="1">
    <citation type="submission" date="2022-11" db="UniProtKB">
        <authorList>
            <consortium name="WormBaseParasite"/>
        </authorList>
    </citation>
    <scope>IDENTIFICATION</scope>
</reference>
<dbReference type="WBParaSite" id="PDA_v2.g6962.t1">
    <property type="protein sequence ID" value="PDA_v2.g6962.t1"/>
    <property type="gene ID" value="PDA_v2.g6962"/>
</dbReference>
<evidence type="ECO:0000313" key="3">
    <source>
        <dbReference type="WBParaSite" id="PDA_v2.g6962.t1"/>
    </source>
</evidence>
<keyword evidence="1" id="KW-0732">Signal</keyword>
<proteinExistence type="predicted"/>